<sequence length="177" mass="19419">MVYINEIKDEEKIALERIRGEILGIIGKRSEQETNALNRLVTFMGIISSGSTIAILGFIGQQSKTGIPAFALLAFAAFASSLLSFAYFLYSQFQLHSARWALYANTAEAFFTRGAELEDVVEAGSALTSKWTYRRLFWIPFLLLGLGFILSGSALWEVGHVGTSAIDDGAKAVIQKK</sequence>
<dbReference type="EMBL" id="QAYE01000003">
    <property type="protein sequence ID" value="PTW47642.1"/>
    <property type="molecule type" value="Genomic_DNA"/>
</dbReference>
<protein>
    <submittedName>
        <fullName evidence="2">Uncharacterized protein</fullName>
    </submittedName>
</protein>
<dbReference type="GeneID" id="91005700"/>
<feature type="transmembrane region" description="Helical" evidence="1">
    <location>
        <begin position="66"/>
        <end position="90"/>
    </location>
</feature>
<keyword evidence="1" id="KW-0812">Transmembrane</keyword>
<dbReference type="Proteomes" id="UP000244013">
    <property type="component" value="Unassembled WGS sequence"/>
</dbReference>
<proteinExistence type="predicted"/>
<organism evidence="2 3">
    <name type="scientific">Sphingomonas faeni</name>
    <dbReference type="NCBI Taxonomy" id="185950"/>
    <lineage>
        <taxon>Bacteria</taxon>
        <taxon>Pseudomonadati</taxon>
        <taxon>Pseudomonadota</taxon>
        <taxon>Alphaproteobacteria</taxon>
        <taxon>Sphingomonadales</taxon>
        <taxon>Sphingomonadaceae</taxon>
        <taxon>Sphingomonas</taxon>
    </lineage>
</organism>
<keyword evidence="1" id="KW-1133">Transmembrane helix</keyword>
<accession>A0A2T5U817</accession>
<keyword evidence="1" id="KW-0472">Membrane</keyword>
<evidence type="ECO:0000256" key="1">
    <source>
        <dbReference type="SAM" id="Phobius"/>
    </source>
</evidence>
<dbReference type="AlphaFoldDB" id="A0A2T5U817"/>
<evidence type="ECO:0000313" key="2">
    <source>
        <dbReference type="EMBL" id="PTW47642.1"/>
    </source>
</evidence>
<comment type="caution">
    <text evidence="2">The sequence shown here is derived from an EMBL/GenBank/DDBJ whole genome shotgun (WGS) entry which is preliminary data.</text>
</comment>
<evidence type="ECO:0000313" key="3">
    <source>
        <dbReference type="Proteomes" id="UP000244013"/>
    </source>
</evidence>
<feature type="transmembrane region" description="Helical" evidence="1">
    <location>
        <begin position="36"/>
        <end position="60"/>
    </location>
</feature>
<name>A0A2T5U817_9SPHN</name>
<dbReference type="RefSeq" id="WP_146173319.1">
    <property type="nucleotide sequence ID" value="NZ_QAYE01000003.1"/>
</dbReference>
<gene>
    <name evidence="2" type="ORF">C8J25_103363</name>
</gene>
<reference evidence="2 3" key="1">
    <citation type="submission" date="2018-04" db="EMBL/GenBank/DDBJ databases">
        <title>Genomic Encyclopedia of Type Strains, Phase III (KMG-III): the genomes of soil and plant-associated and newly described type strains.</title>
        <authorList>
            <person name="Whitman W."/>
        </authorList>
    </citation>
    <scope>NUCLEOTIDE SEQUENCE [LARGE SCALE GENOMIC DNA]</scope>
    <source>
        <strain evidence="2 3">MA-olki</strain>
    </source>
</reference>
<feature type="transmembrane region" description="Helical" evidence="1">
    <location>
        <begin position="136"/>
        <end position="156"/>
    </location>
</feature>